<gene>
    <name evidence="1" type="ORF">CH371_18335</name>
</gene>
<sequence length="75" mass="8958">MTKNYALPSIRIKQYHFLRAEHIAILPAAYNRAIDMSIDKFKESQHWGEAPEHESYQEEIMKEYLFDKIRESGNE</sequence>
<evidence type="ECO:0000313" key="1">
    <source>
        <dbReference type="EMBL" id="PJZ64377.1"/>
    </source>
</evidence>
<accession>A0A2M9Z7N4</accession>
<dbReference type="Proteomes" id="UP000231912">
    <property type="component" value="Unassembled WGS sequence"/>
</dbReference>
<dbReference type="AlphaFoldDB" id="A0A2M9Z7N4"/>
<proteinExistence type="predicted"/>
<name>A0A2M9Z7N4_9LEPT</name>
<protein>
    <submittedName>
        <fullName evidence="1">Uncharacterized protein</fullName>
    </submittedName>
</protein>
<evidence type="ECO:0000313" key="2">
    <source>
        <dbReference type="Proteomes" id="UP000231912"/>
    </source>
</evidence>
<organism evidence="1 2">
    <name type="scientific">Leptospira wolffii</name>
    <dbReference type="NCBI Taxonomy" id="409998"/>
    <lineage>
        <taxon>Bacteria</taxon>
        <taxon>Pseudomonadati</taxon>
        <taxon>Spirochaetota</taxon>
        <taxon>Spirochaetia</taxon>
        <taxon>Leptospirales</taxon>
        <taxon>Leptospiraceae</taxon>
        <taxon>Leptospira</taxon>
    </lineage>
</organism>
<reference evidence="1 2" key="1">
    <citation type="submission" date="2017-07" db="EMBL/GenBank/DDBJ databases">
        <title>Leptospira spp. isolated from tropical soils.</title>
        <authorList>
            <person name="Thibeaux R."/>
            <person name="Iraola G."/>
            <person name="Ferres I."/>
            <person name="Bierque E."/>
            <person name="Girault D."/>
            <person name="Soupe-Gilbert M.-E."/>
            <person name="Picardeau M."/>
            <person name="Goarant C."/>
        </authorList>
    </citation>
    <scope>NUCLEOTIDE SEQUENCE [LARGE SCALE GENOMIC DNA]</scope>
    <source>
        <strain evidence="1 2">FH2-C-A2</strain>
    </source>
</reference>
<comment type="caution">
    <text evidence="1">The sequence shown here is derived from an EMBL/GenBank/DDBJ whole genome shotgun (WGS) entry which is preliminary data.</text>
</comment>
<dbReference type="EMBL" id="NPDT01000010">
    <property type="protein sequence ID" value="PJZ64377.1"/>
    <property type="molecule type" value="Genomic_DNA"/>
</dbReference>